<dbReference type="GO" id="GO:0006506">
    <property type="term" value="P:GPI anchor biosynthetic process"/>
    <property type="evidence" value="ECO:0007669"/>
    <property type="project" value="TreeGrafter"/>
</dbReference>
<dbReference type="SUPFAM" id="SSF56219">
    <property type="entry name" value="DNase I-like"/>
    <property type="match status" value="1"/>
</dbReference>
<dbReference type="GO" id="GO:0003824">
    <property type="term" value="F:catalytic activity"/>
    <property type="evidence" value="ECO:0007669"/>
    <property type="project" value="InterPro"/>
</dbReference>
<dbReference type="InterPro" id="IPR051916">
    <property type="entry name" value="GPI-anchor_lipid_remodeler"/>
</dbReference>
<name>A0A8X8YSL0_SALSN</name>
<evidence type="ECO:0000259" key="1">
    <source>
        <dbReference type="Pfam" id="PF03372"/>
    </source>
</evidence>
<dbReference type="InterPro" id="IPR036691">
    <property type="entry name" value="Endo/exonu/phosph_ase_sf"/>
</dbReference>
<gene>
    <name evidence="2" type="ORF">SASPL_100370</name>
</gene>
<dbReference type="Pfam" id="PF03372">
    <property type="entry name" value="Exo_endo_phos"/>
    <property type="match status" value="1"/>
</dbReference>
<dbReference type="Gene3D" id="3.60.10.10">
    <property type="entry name" value="Endonuclease/exonuclease/phosphatase"/>
    <property type="match status" value="1"/>
</dbReference>
<sequence>MRDVPLRGDVRGIPPVCASGGVHNVQRAPREAGNEGLPFLPGPNPATCLLFIEVGAVKDALLSEYHPKFHHLPNKINKIFIPNKSSPFYPMQSRCTNHVSHMLYVLSRRLRRLCSTLRWFMWRPHPRPRVIIRRLGRRKKLASSRSFDFYQNQNRSSRPIRLATFNAALFSLAPAIPVPERSAVLVQEDGDCLKSPKGILKQSPLHSQNNSDGNKFAKLRPNKVSINLPENEISLAQDRSMEGSFRFNNTVVAASAMRSPVWWDGAAALCGSRTIFDVLKEVDADILCLQDVKADEADDMRPLSDLASALGMSYVFAESWAPEFGNALLSRWPISKWRAERICDDKDFRNVIKATVDVPWMGEVNVFGTQLDHLDETWRMKQINAIMHSTNPHFLAGGLNSLDSSDYSSQRWNHIVKYYEQLGKPTPKVEVTNLLKERGYTDSKHFAGECEPVVVIAKGQNVQGTCKYGTRVDYILGSEGLRYAFVPGSYSVVSSKGTSDHHIVKVDIVKVEDGGGKSMSWSKLRKRFVRMSSSSCSSKKWVESEMS</sequence>
<dbReference type="GO" id="GO:0016020">
    <property type="term" value="C:membrane"/>
    <property type="evidence" value="ECO:0007669"/>
    <property type="project" value="GOC"/>
</dbReference>
<dbReference type="EMBL" id="PNBA02000001">
    <property type="protein sequence ID" value="KAG6435496.1"/>
    <property type="molecule type" value="Genomic_DNA"/>
</dbReference>
<dbReference type="GO" id="GO:0005783">
    <property type="term" value="C:endoplasmic reticulum"/>
    <property type="evidence" value="ECO:0007669"/>
    <property type="project" value="TreeGrafter"/>
</dbReference>
<organism evidence="2">
    <name type="scientific">Salvia splendens</name>
    <name type="common">Scarlet sage</name>
    <dbReference type="NCBI Taxonomy" id="180675"/>
    <lineage>
        <taxon>Eukaryota</taxon>
        <taxon>Viridiplantae</taxon>
        <taxon>Streptophyta</taxon>
        <taxon>Embryophyta</taxon>
        <taxon>Tracheophyta</taxon>
        <taxon>Spermatophyta</taxon>
        <taxon>Magnoliopsida</taxon>
        <taxon>eudicotyledons</taxon>
        <taxon>Gunneridae</taxon>
        <taxon>Pentapetalae</taxon>
        <taxon>asterids</taxon>
        <taxon>lamiids</taxon>
        <taxon>Lamiales</taxon>
        <taxon>Lamiaceae</taxon>
        <taxon>Nepetoideae</taxon>
        <taxon>Mentheae</taxon>
        <taxon>Salviinae</taxon>
        <taxon>Salvia</taxon>
        <taxon>Salvia subgen. Calosphace</taxon>
        <taxon>core Calosphace</taxon>
    </lineage>
</organism>
<dbReference type="InterPro" id="IPR005135">
    <property type="entry name" value="Endo/exonuclease/phosphatase"/>
</dbReference>
<dbReference type="FunFam" id="3.60.10.10:FF:000045">
    <property type="entry name" value="Endonuclease/exonuclease/phosphatase family protein"/>
    <property type="match status" value="1"/>
</dbReference>
<comment type="caution">
    <text evidence="2">The sequence shown here is derived from an EMBL/GenBank/DDBJ whole genome shotgun (WGS) entry which is preliminary data.</text>
</comment>
<dbReference type="Proteomes" id="UP000298416">
    <property type="component" value="Unassembled WGS sequence"/>
</dbReference>
<proteinExistence type="predicted"/>
<feature type="domain" description="Endonuclease/exonuclease/phosphatase" evidence="1">
    <location>
        <begin position="271"/>
        <end position="501"/>
    </location>
</feature>
<protein>
    <recommendedName>
        <fullName evidence="1">Endonuclease/exonuclease/phosphatase domain-containing protein</fullName>
    </recommendedName>
</protein>
<keyword evidence="3" id="KW-1185">Reference proteome</keyword>
<dbReference type="PANTHER" id="PTHR14859:SF9">
    <property type="entry name" value="TRNA_RRNA METHYLTRANSFERASE SPOU TYPE DOMAIN-CONTAINING PROTEIN"/>
    <property type="match status" value="1"/>
</dbReference>
<dbReference type="AlphaFoldDB" id="A0A8X8YSL0"/>
<reference evidence="2" key="1">
    <citation type="submission" date="2018-01" db="EMBL/GenBank/DDBJ databases">
        <authorList>
            <person name="Mao J.F."/>
        </authorList>
    </citation>
    <scope>NUCLEOTIDE SEQUENCE</scope>
    <source>
        <strain evidence="2">Huo1</strain>
        <tissue evidence="2">Leaf</tissue>
    </source>
</reference>
<reference evidence="2" key="2">
    <citation type="submission" date="2020-08" db="EMBL/GenBank/DDBJ databases">
        <title>Plant Genome Project.</title>
        <authorList>
            <person name="Zhang R.-G."/>
        </authorList>
    </citation>
    <scope>NUCLEOTIDE SEQUENCE</scope>
    <source>
        <strain evidence="2">Huo1</strain>
        <tissue evidence="2">Leaf</tissue>
    </source>
</reference>
<evidence type="ECO:0000313" key="2">
    <source>
        <dbReference type="EMBL" id="KAG6435496.1"/>
    </source>
</evidence>
<evidence type="ECO:0000313" key="3">
    <source>
        <dbReference type="Proteomes" id="UP000298416"/>
    </source>
</evidence>
<dbReference type="PANTHER" id="PTHR14859">
    <property type="entry name" value="CALCOFLUOR WHITE HYPERSENSITIVE PROTEIN PRECURSOR"/>
    <property type="match status" value="1"/>
</dbReference>
<accession>A0A8X8YSL0</accession>